<accession>A0ABN9V679</accession>
<organism evidence="1 2">
    <name type="scientific">Prorocentrum cordatum</name>
    <dbReference type="NCBI Taxonomy" id="2364126"/>
    <lineage>
        <taxon>Eukaryota</taxon>
        <taxon>Sar</taxon>
        <taxon>Alveolata</taxon>
        <taxon>Dinophyceae</taxon>
        <taxon>Prorocentrales</taxon>
        <taxon>Prorocentraceae</taxon>
        <taxon>Prorocentrum</taxon>
    </lineage>
</organism>
<dbReference type="Proteomes" id="UP001189429">
    <property type="component" value="Unassembled WGS sequence"/>
</dbReference>
<protein>
    <recommendedName>
        <fullName evidence="3">Calmodulin-lysine N-methyltransferase</fullName>
    </recommendedName>
</protein>
<keyword evidence="2" id="KW-1185">Reference proteome</keyword>
<proteinExistence type="predicted"/>
<dbReference type="InterPro" id="IPR019410">
    <property type="entry name" value="Methyltransf_16"/>
</dbReference>
<name>A0ABN9V679_9DINO</name>
<feature type="non-terminal residue" evidence="1">
    <location>
        <position position="1"/>
    </location>
</feature>
<comment type="caution">
    <text evidence="1">The sequence shown here is derived from an EMBL/GenBank/DDBJ whole genome shotgun (WGS) entry which is preliminary data.</text>
</comment>
<reference evidence="1" key="1">
    <citation type="submission" date="2023-10" db="EMBL/GenBank/DDBJ databases">
        <authorList>
            <person name="Chen Y."/>
            <person name="Shah S."/>
            <person name="Dougan E. K."/>
            <person name="Thang M."/>
            <person name="Chan C."/>
        </authorList>
    </citation>
    <scope>NUCLEOTIDE SEQUENCE [LARGE SCALE GENOMIC DNA]</scope>
</reference>
<evidence type="ECO:0008006" key="3">
    <source>
        <dbReference type="Google" id="ProtNLM"/>
    </source>
</evidence>
<sequence>FSCLGQEPACRRCGRAGSQHTAAVAVLARSGLTPHVDTGSTRNGSQPCLFRLLLAALPCRPPDAARDASGQVARRPEETTEDRWGLAGNAEGCRGLLHGRSCMWPMLASWLAHEPRELLQGRRVIELGCGSTALPSVVASKRGSAVVRATDRSQANVRAARAVLACNGAVSEECDARPLAFEDTLALKGLGSWDVVLFADVLYQSGTAAPLSQAVAQLLRPGGTVVGTVGVHRTGSWEIFAEMRRQGFRVSELEVSEPVCASALQSAECLRRANRCDAAGSMGLDPARCNSNECKMLRWVRTGQTEPDTSEALCQEILHAPPSQIQFGGQGAGDEWTPTE</sequence>
<dbReference type="SUPFAM" id="SSF53335">
    <property type="entry name" value="S-adenosyl-L-methionine-dependent methyltransferases"/>
    <property type="match status" value="1"/>
</dbReference>
<dbReference type="Pfam" id="PF10294">
    <property type="entry name" value="Methyltransf_16"/>
    <property type="match status" value="1"/>
</dbReference>
<evidence type="ECO:0000313" key="1">
    <source>
        <dbReference type="EMBL" id="CAK0868384.1"/>
    </source>
</evidence>
<dbReference type="EMBL" id="CAUYUJ010016740">
    <property type="protein sequence ID" value="CAK0868384.1"/>
    <property type="molecule type" value="Genomic_DNA"/>
</dbReference>
<dbReference type="Gene3D" id="3.40.50.150">
    <property type="entry name" value="Vaccinia Virus protein VP39"/>
    <property type="match status" value="1"/>
</dbReference>
<evidence type="ECO:0000313" key="2">
    <source>
        <dbReference type="Proteomes" id="UP001189429"/>
    </source>
</evidence>
<dbReference type="PANTHER" id="PTHR14614:SF132">
    <property type="entry name" value="PROTEIN-LYSINE METHYLTRANSFERASE C42C1.13"/>
    <property type="match status" value="1"/>
</dbReference>
<dbReference type="CDD" id="cd02440">
    <property type="entry name" value="AdoMet_MTases"/>
    <property type="match status" value="1"/>
</dbReference>
<dbReference type="PANTHER" id="PTHR14614">
    <property type="entry name" value="HEPATOCELLULAR CARCINOMA-ASSOCIATED ANTIGEN"/>
    <property type="match status" value="1"/>
</dbReference>
<dbReference type="InterPro" id="IPR029063">
    <property type="entry name" value="SAM-dependent_MTases_sf"/>
</dbReference>
<gene>
    <name evidence="1" type="ORF">PCOR1329_LOCUS55057</name>
</gene>